<comment type="pathway">
    <text evidence="2 7">Purine metabolism; purine nucleoside salvage.</text>
</comment>
<dbReference type="AlphaFoldDB" id="A0A1X2H7T6"/>
<dbReference type="GO" id="GO:0005737">
    <property type="term" value="C:cytoplasm"/>
    <property type="evidence" value="ECO:0007669"/>
    <property type="project" value="TreeGrafter"/>
</dbReference>
<evidence type="ECO:0000256" key="5">
    <source>
        <dbReference type="ARBA" id="ARBA00022679"/>
    </source>
</evidence>
<dbReference type="InterPro" id="IPR035994">
    <property type="entry name" value="Nucleoside_phosphorylase_sf"/>
</dbReference>
<dbReference type="GO" id="GO:0070635">
    <property type="term" value="F:nicotinamide riboside hydrolase activity"/>
    <property type="evidence" value="ECO:0007669"/>
    <property type="project" value="EnsemblFungi"/>
</dbReference>
<dbReference type="OMA" id="EGVYAQF"/>
<dbReference type="GO" id="GO:0046115">
    <property type="term" value="P:guanosine catabolic process"/>
    <property type="evidence" value="ECO:0007669"/>
    <property type="project" value="EnsemblFungi"/>
</dbReference>
<feature type="binding site" evidence="8">
    <location>
        <position position="205"/>
    </location>
    <ligand>
        <name>a purine D-ribonucleoside</name>
        <dbReference type="ChEBI" id="CHEBI:142355"/>
    </ligand>
</feature>
<comment type="similarity">
    <text evidence="3 7">Belongs to the PNP/MTAP phosphorylase family.</text>
</comment>
<evidence type="ECO:0000256" key="3">
    <source>
        <dbReference type="ARBA" id="ARBA00006751"/>
    </source>
</evidence>
<dbReference type="GO" id="GO:0004731">
    <property type="term" value="F:purine-nucleoside phosphorylase activity"/>
    <property type="evidence" value="ECO:0007669"/>
    <property type="project" value="UniProtKB-EC"/>
</dbReference>
<comment type="catalytic activity">
    <reaction evidence="1">
        <text>a purine D-ribonucleoside + phosphate = a purine nucleobase + alpha-D-ribose 1-phosphate</text>
        <dbReference type="Rhea" id="RHEA:19805"/>
        <dbReference type="ChEBI" id="CHEBI:26386"/>
        <dbReference type="ChEBI" id="CHEBI:43474"/>
        <dbReference type="ChEBI" id="CHEBI:57720"/>
        <dbReference type="ChEBI" id="CHEBI:142355"/>
        <dbReference type="EC" id="2.4.2.1"/>
    </reaction>
</comment>
<dbReference type="InterPro" id="IPR011268">
    <property type="entry name" value="Purine_phosphorylase"/>
</dbReference>
<feature type="binding site" evidence="8">
    <location>
        <position position="65"/>
    </location>
    <ligand>
        <name>phosphate</name>
        <dbReference type="ChEBI" id="CHEBI:43474"/>
    </ligand>
</feature>
<dbReference type="CDD" id="cd09009">
    <property type="entry name" value="PNP-EcPNPII_like"/>
    <property type="match status" value="1"/>
</dbReference>
<evidence type="ECO:0000256" key="7">
    <source>
        <dbReference type="PIRNR" id="PIRNR000477"/>
    </source>
</evidence>
<proteinExistence type="inferred from homology"/>
<feature type="binding site" evidence="8">
    <location>
        <position position="247"/>
    </location>
    <ligand>
        <name>a purine D-ribonucleoside</name>
        <dbReference type="ChEBI" id="CHEBI:142355"/>
    </ligand>
</feature>
<keyword evidence="11" id="KW-1185">Reference proteome</keyword>
<dbReference type="NCBIfam" id="TIGR01697">
    <property type="entry name" value="PNPH-PUNA-XAPA"/>
    <property type="match status" value="1"/>
</dbReference>
<dbReference type="FunCoup" id="A0A1X2H7T6">
    <property type="interactions" value="332"/>
</dbReference>
<dbReference type="PANTHER" id="PTHR11904">
    <property type="entry name" value="METHYLTHIOADENOSINE/PURINE NUCLEOSIDE PHOSPHORYLASE"/>
    <property type="match status" value="1"/>
</dbReference>
<keyword evidence="4 7" id="KW-0328">Glycosyltransferase</keyword>
<reference evidence="10 11" key="1">
    <citation type="submission" date="2016-07" db="EMBL/GenBank/DDBJ databases">
        <title>Pervasive Adenine N6-methylation of Active Genes in Fungi.</title>
        <authorList>
            <consortium name="DOE Joint Genome Institute"/>
            <person name="Mondo S.J."/>
            <person name="Dannebaum R.O."/>
            <person name="Kuo R.C."/>
            <person name="Labutti K."/>
            <person name="Haridas S."/>
            <person name="Kuo A."/>
            <person name="Salamov A."/>
            <person name="Ahrendt S.R."/>
            <person name="Lipzen A."/>
            <person name="Sullivan W."/>
            <person name="Andreopoulos W.B."/>
            <person name="Clum A."/>
            <person name="Lindquist E."/>
            <person name="Daum C."/>
            <person name="Ramamoorthy G.K."/>
            <person name="Gryganskyi A."/>
            <person name="Culley D."/>
            <person name="Magnuson J.K."/>
            <person name="James T.Y."/>
            <person name="O'Malley M.A."/>
            <person name="Stajich J.E."/>
            <person name="Spatafora J.W."/>
            <person name="Visel A."/>
            <person name="Grigoriev I.V."/>
        </authorList>
    </citation>
    <scope>NUCLEOTIDE SEQUENCE [LARGE SCALE GENOMIC DNA]</scope>
    <source>
        <strain evidence="10 11">NRRL 2496</strain>
    </source>
</reference>
<dbReference type="NCBIfam" id="NF006054">
    <property type="entry name" value="PRK08202.1"/>
    <property type="match status" value="1"/>
</dbReference>
<dbReference type="GO" id="GO:0034355">
    <property type="term" value="P:NAD+ biosynthetic process via the salvage pathway"/>
    <property type="evidence" value="ECO:0007669"/>
    <property type="project" value="EnsemblFungi"/>
</dbReference>
<dbReference type="STRING" id="13706.A0A1X2H7T6"/>
<gene>
    <name evidence="10" type="ORF">BCR43DRAFT_476450</name>
</gene>
<name>A0A1X2H7T6_SYNRA</name>
<dbReference type="GO" id="GO:0019358">
    <property type="term" value="P:nicotinate nucleotide salvage"/>
    <property type="evidence" value="ECO:0007669"/>
    <property type="project" value="EnsemblFungi"/>
</dbReference>
<evidence type="ECO:0000256" key="2">
    <source>
        <dbReference type="ARBA" id="ARBA00005058"/>
    </source>
</evidence>
<feature type="binding site" evidence="8">
    <location>
        <position position="224"/>
    </location>
    <ligand>
        <name>phosphate</name>
        <dbReference type="ChEBI" id="CHEBI:43474"/>
    </ligand>
</feature>
<evidence type="ECO:0000313" key="10">
    <source>
        <dbReference type="EMBL" id="ORY94637.1"/>
    </source>
</evidence>
<dbReference type="FunFam" id="3.40.50.1580:FF:000004">
    <property type="entry name" value="Purine nucleoside phosphorylase"/>
    <property type="match status" value="1"/>
</dbReference>
<evidence type="ECO:0000259" key="9">
    <source>
        <dbReference type="Pfam" id="PF01048"/>
    </source>
</evidence>
<dbReference type="UniPathway" id="UPA00606"/>
<dbReference type="GO" id="GO:0006148">
    <property type="term" value="P:inosine catabolic process"/>
    <property type="evidence" value="ECO:0007669"/>
    <property type="project" value="EnsemblFungi"/>
</dbReference>
<dbReference type="Gene3D" id="3.40.50.1580">
    <property type="entry name" value="Nucleoside phosphorylase domain"/>
    <property type="match status" value="1"/>
</dbReference>
<feature type="binding site" evidence="8">
    <location>
        <begin position="87"/>
        <end position="89"/>
    </location>
    <ligand>
        <name>phosphate</name>
        <dbReference type="ChEBI" id="CHEBI:43474"/>
    </ligand>
</feature>
<evidence type="ECO:0000256" key="4">
    <source>
        <dbReference type="ARBA" id="ARBA00022676"/>
    </source>
</evidence>
<dbReference type="EC" id="2.4.2.1" evidence="7"/>
<feature type="domain" description="Nucleoside phosphorylase" evidence="9">
    <location>
        <begin position="25"/>
        <end position="258"/>
    </location>
</feature>
<accession>A0A1X2H7T6</accession>
<comment type="caution">
    <text evidence="10">The sequence shown here is derived from an EMBL/GenBank/DDBJ whole genome shotgun (WGS) entry which is preliminary data.</text>
</comment>
<evidence type="ECO:0000313" key="11">
    <source>
        <dbReference type="Proteomes" id="UP000242180"/>
    </source>
</evidence>
<dbReference type="EMBL" id="MCGN01000007">
    <property type="protein sequence ID" value="ORY94637.1"/>
    <property type="molecule type" value="Genomic_DNA"/>
</dbReference>
<evidence type="ECO:0000256" key="6">
    <source>
        <dbReference type="ARBA" id="ARBA00058131"/>
    </source>
</evidence>
<dbReference type="Proteomes" id="UP000242180">
    <property type="component" value="Unassembled WGS sequence"/>
</dbReference>
<keyword evidence="5 7" id="KW-0808">Transferase</keyword>
<dbReference type="PANTHER" id="PTHR11904:SF9">
    <property type="entry name" value="PURINE NUCLEOSIDE PHOSPHORYLASE-RELATED"/>
    <property type="match status" value="1"/>
</dbReference>
<dbReference type="Pfam" id="PF01048">
    <property type="entry name" value="PNP_UDP_1"/>
    <property type="match status" value="1"/>
</dbReference>
<evidence type="ECO:0000256" key="8">
    <source>
        <dbReference type="PIRSR" id="PIRSR000477-2"/>
    </source>
</evidence>
<feature type="binding site" evidence="8">
    <location>
        <position position="119"/>
    </location>
    <ligand>
        <name>phosphate</name>
        <dbReference type="ChEBI" id="CHEBI:43474"/>
    </ligand>
</feature>
<organism evidence="10 11">
    <name type="scientific">Syncephalastrum racemosum</name>
    <name type="common">Filamentous fungus</name>
    <dbReference type="NCBI Taxonomy" id="13706"/>
    <lineage>
        <taxon>Eukaryota</taxon>
        <taxon>Fungi</taxon>
        <taxon>Fungi incertae sedis</taxon>
        <taxon>Mucoromycota</taxon>
        <taxon>Mucoromycotina</taxon>
        <taxon>Mucoromycetes</taxon>
        <taxon>Mucorales</taxon>
        <taxon>Syncephalastraceae</taxon>
        <taxon>Syncephalastrum</taxon>
    </lineage>
</organism>
<feature type="binding site" evidence="8">
    <location>
        <position position="32"/>
    </location>
    <ligand>
        <name>phosphate</name>
        <dbReference type="ChEBI" id="CHEBI:43474"/>
    </ligand>
</feature>
<dbReference type="SUPFAM" id="SSF53167">
    <property type="entry name" value="Purine and uridine phosphorylases"/>
    <property type="match status" value="1"/>
</dbReference>
<sequence length="315" mass="34160">MSEALYASAAKYLKEQIPEHYHAVRLAVICGSGLGGLVNTIEQSTKIEFAYADIPGFVASTVAGHSGKLVFGFLGDQRTPTVFMVGRFHLYEGHTVQECTFPVRVLKLLGVETLVVTNACGALNPEHKVGDIMVINDHFSLAGMAGESPLRGKNLDAFGPRFLAISEAYNYRLRKLAFKAALKVGISKDDVREGVYAHVAGPCYESRTEARFLRMCGADVVGMSTVPEVVIARHCGIKVLGLSLITNPVVTARGKDAKKEVLTELGIETVVDDEVDTELMKADHEEVLETSARRADDMQSMVKCFADLLAENPVA</sequence>
<dbReference type="InParanoid" id="A0A1X2H7T6"/>
<protein>
    <recommendedName>
        <fullName evidence="7">Purine nucleoside phosphorylase</fullName>
        <ecNumber evidence="7">2.4.2.1</ecNumber>
    </recommendedName>
    <alternativeName>
        <fullName evidence="7">Inosine-guanosine phosphorylase</fullName>
    </alternativeName>
</protein>
<dbReference type="GO" id="GO:0047724">
    <property type="term" value="F:inosine nucleosidase activity"/>
    <property type="evidence" value="ECO:0007669"/>
    <property type="project" value="EnsemblFungi"/>
</dbReference>
<evidence type="ECO:0000256" key="1">
    <source>
        <dbReference type="ARBA" id="ARBA00000755"/>
    </source>
</evidence>
<dbReference type="PIRSF" id="PIRSF000477">
    <property type="entry name" value="PurNPase"/>
    <property type="match status" value="1"/>
</dbReference>
<comment type="function">
    <text evidence="6">The purine nucleoside phosphorylases catalyze the phosphorolytic breakdown of the N-glycosidic bond in the beta-(deoxy)ribonucleoside molecules, with the formation of the corresponding free purine bases and pentose-1-phosphate. Cleaves guanosine and inosine.</text>
</comment>
<dbReference type="InterPro" id="IPR000845">
    <property type="entry name" value="Nucleoside_phosphorylase_d"/>
</dbReference>
<dbReference type="OrthoDB" id="10261782at2759"/>